<sequence length="91" mass="9566">STSDRPSVTMAGPEPVTVHPPSFSVCSICIAPSIDSPDNTKATASVTAAPQCRLTDCLDVSIPSARDVIVCSPLNPDLRPRHNIVQLASIR</sequence>
<evidence type="ECO:0000313" key="1">
    <source>
        <dbReference type="EMBL" id="EEI15895.1"/>
    </source>
</evidence>
<organism evidence="1 2">
    <name type="scientific">Corynebacterium lipophiloflavum (strain ATCC 700352 / DSM 44291 / CCUG 37336 / JCM 10383 / DMMZ 1944)</name>
    <dbReference type="NCBI Taxonomy" id="525263"/>
    <lineage>
        <taxon>Bacteria</taxon>
        <taxon>Bacillati</taxon>
        <taxon>Actinomycetota</taxon>
        <taxon>Actinomycetes</taxon>
        <taxon>Mycobacteriales</taxon>
        <taxon>Corynebacteriaceae</taxon>
        <taxon>Corynebacterium</taxon>
    </lineage>
</organism>
<protein>
    <submittedName>
        <fullName evidence="1">Uncharacterized protein</fullName>
    </submittedName>
</protein>
<dbReference type="EMBL" id="ACHJ01000173">
    <property type="protein sequence ID" value="EEI15895.1"/>
    <property type="molecule type" value="Genomic_DNA"/>
</dbReference>
<dbReference type="AlphaFoldDB" id="C0XV31"/>
<dbReference type="Proteomes" id="UP000006196">
    <property type="component" value="Unassembled WGS sequence"/>
</dbReference>
<reference evidence="1" key="1">
    <citation type="submission" date="2009-01" db="EMBL/GenBank/DDBJ databases">
        <authorList>
            <person name="Qin X."/>
            <person name="Bachman B."/>
            <person name="Battles P."/>
            <person name="Bell A."/>
            <person name="Bess C."/>
            <person name="Bickham C."/>
            <person name="Chaboub L."/>
            <person name="Chen D."/>
            <person name="Coyle M."/>
            <person name="Deiros D.R."/>
            <person name="Dinh H."/>
            <person name="Forbes L."/>
            <person name="Fowler G."/>
            <person name="Francisco L."/>
            <person name="Fu Q."/>
            <person name="Gubbala S."/>
            <person name="Hale W."/>
            <person name="Han Y."/>
            <person name="Hemphill L."/>
            <person name="Highlander S.K."/>
            <person name="Hirani K."/>
            <person name="Hogues M."/>
            <person name="Jackson L."/>
            <person name="Jakkamsetti A."/>
            <person name="Javaid M."/>
            <person name="Jiang H."/>
            <person name="Korchina V."/>
            <person name="Kovar C."/>
            <person name="Lara F."/>
            <person name="Lee S."/>
            <person name="Mata R."/>
            <person name="Mathew T."/>
            <person name="Moen C."/>
            <person name="Morales K."/>
            <person name="Munidasa M."/>
            <person name="Nazareth L."/>
            <person name="Ngo R."/>
            <person name="Nguyen L."/>
            <person name="Okwuonu G."/>
            <person name="Ongeri F."/>
            <person name="Patil S."/>
            <person name="Petrosino J."/>
            <person name="Pham C."/>
            <person name="Pham P."/>
            <person name="Pu L.-L."/>
            <person name="Puazo M."/>
            <person name="Raj R."/>
            <person name="Reid J."/>
            <person name="Rouhana J."/>
            <person name="Saada N."/>
            <person name="Shang Y."/>
            <person name="Simmons D."/>
            <person name="Thornton R."/>
            <person name="Warren J."/>
            <person name="Weissenberger G."/>
            <person name="Zhang J."/>
            <person name="Zhang L."/>
            <person name="Zhou C."/>
            <person name="Zhu D."/>
            <person name="Muzny D."/>
            <person name="Worley K."/>
            <person name="Gibbs R."/>
        </authorList>
    </citation>
    <scope>NUCLEOTIDE SEQUENCE [LARGE SCALE GENOMIC DNA]</scope>
    <source>
        <strain evidence="1">DSM 44291</strain>
    </source>
</reference>
<proteinExistence type="predicted"/>
<gene>
    <name evidence="1" type="ORF">HMPREF0298_2301</name>
</gene>
<name>C0XV31_CORLD</name>
<accession>C0XV31</accession>
<keyword evidence="2" id="KW-1185">Reference proteome</keyword>
<evidence type="ECO:0000313" key="2">
    <source>
        <dbReference type="Proteomes" id="UP000006196"/>
    </source>
</evidence>
<dbReference type="HOGENOM" id="CLU_2418187_0_0_11"/>
<feature type="non-terminal residue" evidence="1">
    <location>
        <position position="1"/>
    </location>
</feature>
<comment type="caution">
    <text evidence="1">The sequence shown here is derived from an EMBL/GenBank/DDBJ whole genome shotgun (WGS) entry which is preliminary data.</text>
</comment>